<reference evidence="3" key="3">
    <citation type="journal article" date="2019" name="Microbiol. Resour. Announc.">
        <title>Genome Sequence of Metarhizium rileyi, a Microbial Control Agent for Lepidoptera.</title>
        <authorList>
            <person name="Binneck E."/>
            <person name="Lastra C.C.L."/>
            <person name="Sosa-Gomez D.R."/>
        </authorList>
    </citation>
    <scope>NUCLEOTIDE SEQUENCE</scope>
    <source>
        <strain evidence="3">Cep018-CH2</strain>
    </source>
</reference>
<evidence type="ECO:0000313" key="2">
    <source>
        <dbReference type="EMBL" id="OAA39950.1"/>
    </source>
</evidence>
<accession>A0A5C6G4P1</accession>
<dbReference type="CDD" id="cd00657">
    <property type="entry name" value="Ferritin_like"/>
    <property type="match status" value="1"/>
</dbReference>
<comment type="caution">
    <text evidence="2">The sequence shown here is derived from an EMBL/GenBank/DDBJ whole genome shotgun (WGS) entry which is preliminary data.</text>
</comment>
<dbReference type="EMBL" id="AZHC01000020">
    <property type="protein sequence ID" value="OAA39950.1"/>
    <property type="molecule type" value="Genomic_DNA"/>
</dbReference>
<dbReference type="InterPro" id="IPR009078">
    <property type="entry name" value="Ferritin-like_SF"/>
</dbReference>
<proteinExistence type="predicted"/>
<dbReference type="InterPro" id="IPR039254">
    <property type="entry name" value="Rds1"/>
</dbReference>
<dbReference type="PANTHER" id="PTHR38705:SF1">
    <property type="entry name" value="PROTEIN RDS1"/>
    <property type="match status" value="1"/>
</dbReference>
<dbReference type="PANTHER" id="PTHR38705">
    <property type="entry name" value="PROTEIN RDS1"/>
    <property type="match status" value="1"/>
</dbReference>
<organism evidence="2 4">
    <name type="scientific">Metarhizium rileyi (strain RCEF 4871)</name>
    <name type="common">Nomuraea rileyi</name>
    <dbReference type="NCBI Taxonomy" id="1649241"/>
    <lineage>
        <taxon>Eukaryota</taxon>
        <taxon>Fungi</taxon>
        <taxon>Dikarya</taxon>
        <taxon>Ascomycota</taxon>
        <taxon>Pezizomycotina</taxon>
        <taxon>Sordariomycetes</taxon>
        <taxon>Hypocreomycetidae</taxon>
        <taxon>Hypocreales</taxon>
        <taxon>Clavicipitaceae</taxon>
        <taxon>Metarhizium</taxon>
    </lineage>
</organism>
<evidence type="ECO:0000313" key="5">
    <source>
        <dbReference type="Proteomes" id="UP000317257"/>
    </source>
</evidence>
<keyword evidence="1" id="KW-0732">Signal</keyword>
<reference evidence="5" key="2">
    <citation type="submission" date="2018-12" db="EMBL/GenBank/DDBJ databases">
        <title>The complete genome of Metarhizium rileyi, a key fungal pathogen of Lepidoptera.</title>
        <authorList>
            <person name="Binneck E."/>
            <person name="Lastra C.C.L."/>
            <person name="Sosa-Gomez D.R."/>
        </authorList>
    </citation>
    <scope>NUCLEOTIDE SEQUENCE [LARGE SCALE GENOMIC DNA]</scope>
    <source>
        <strain evidence="5">Cep018-CH2</strain>
    </source>
</reference>
<accession>A0A167BEE0</accession>
<dbReference type="SUPFAM" id="SSF47240">
    <property type="entry name" value="Ferritin-like"/>
    <property type="match status" value="1"/>
</dbReference>
<gene>
    <name evidence="3" type="ORF">ED733_003808</name>
    <name evidence="2" type="ORF">NOR_05944</name>
</gene>
<dbReference type="OrthoDB" id="1001765at2759"/>
<dbReference type="Pfam" id="PF13668">
    <property type="entry name" value="Ferritin_2"/>
    <property type="match status" value="1"/>
</dbReference>
<name>A0A167BEE0_METRR</name>
<reference evidence="2 4" key="1">
    <citation type="journal article" date="2016" name="Genome Biol. Evol.">
        <title>Divergent and convergent evolution of fungal pathogenicity.</title>
        <authorList>
            <person name="Shang Y."/>
            <person name="Xiao G."/>
            <person name="Zheng P."/>
            <person name="Cen K."/>
            <person name="Zhan S."/>
            <person name="Wang C."/>
        </authorList>
    </citation>
    <scope>NUCLEOTIDE SEQUENCE [LARGE SCALE GENOMIC DNA]</scope>
    <source>
        <strain evidence="2 4">RCEF 4871</strain>
    </source>
</reference>
<evidence type="ECO:0000256" key="1">
    <source>
        <dbReference type="SAM" id="SignalP"/>
    </source>
</evidence>
<dbReference type="Gene3D" id="1.20.1260.10">
    <property type="match status" value="1"/>
</dbReference>
<dbReference type="Proteomes" id="UP000243498">
    <property type="component" value="Unassembled WGS sequence"/>
</dbReference>
<keyword evidence="4" id="KW-1185">Reference proteome</keyword>
<dbReference type="EMBL" id="SBHS01000030">
    <property type="protein sequence ID" value="TWU72299.1"/>
    <property type="molecule type" value="Genomic_DNA"/>
</dbReference>
<protein>
    <submittedName>
        <fullName evidence="2">Ferritin/ribonucleotide reductase-like protein</fullName>
    </submittedName>
</protein>
<dbReference type="STRING" id="1081105.A0A167BEE0"/>
<feature type="signal peptide" evidence="1">
    <location>
        <begin position="1"/>
        <end position="18"/>
    </location>
</feature>
<dbReference type="OMA" id="EVYMMIT"/>
<dbReference type="Proteomes" id="UP000317257">
    <property type="component" value="Unassembled WGS sequence"/>
</dbReference>
<evidence type="ECO:0000313" key="3">
    <source>
        <dbReference type="EMBL" id="TWU72299.1"/>
    </source>
</evidence>
<sequence length="318" mass="32735">MPSLKFAALAFLAATASALPAVPGNKWIKRQAQNGTATPPTGGTTGKLTDPDILQFALTLEHLEEAFYRQGFAKFPDSDFAALGLKENQIKDLKGIGQTEQEHVTFLQSAIAQAGVQPVQPCEYDFKFTDAAGMATQGALLENIGVSAYLGAAKLIKDPDILTAAGSILTIESRHQSSLRVLLGQTAVPQAFDAPLGPKAVFSLAAPFIKSCPEGSNLALSAFPELTMSPESNAREMTVGSMLKVAAGAGAAGAKSCAFTSGGVLPGGTMFTPFSETEGCQIPQGVAGVTYLSLASSSPLDGVLTDGITVAGPMILGL</sequence>
<dbReference type="AlphaFoldDB" id="A0A167BEE0"/>
<dbReference type="InterPro" id="IPR012347">
    <property type="entry name" value="Ferritin-like"/>
</dbReference>
<feature type="chain" id="PRO_5007884186" evidence="1">
    <location>
        <begin position="19"/>
        <end position="318"/>
    </location>
</feature>
<evidence type="ECO:0000313" key="4">
    <source>
        <dbReference type="Proteomes" id="UP000243498"/>
    </source>
</evidence>